<protein>
    <submittedName>
        <fullName evidence="1">Uncharacterized protein</fullName>
    </submittedName>
</protein>
<organism evidence="1 2">
    <name type="scientific">Hungatella hathewayi DSM 13479</name>
    <dbReference type="NCBI Taxonomy" id="566550"/>
    <lineage>
        <taxon>Bacteria</taxon>
        <taxon>Bacillati</taxon>
        <taxon>Bacillota</taxon>
        <taxon>Clostridia</taxon>
        <taxon>Lachnospirales</taxon>
        <taxon>Lachnospiraceae</taxon>
        <taxon>Hungatella</taxon>
    </lineage>
</organism>
<accession>D3APZ5</accession>
<dbReference type="Proteomes" id="UP000004968">
    <property type="component" value="Unassembled WGS sequence"/>
</dbReference>
<dbReference type="EMBL" id="ACIO01000616">
    <property type="protein sequence ID" value="EFC96113.1"/>
    <property type="molecule type" value="Genomic_DNA"/>
</dbReference>
<reference evidence="1 2" key="1">
    <citation type="submission" date="2010-01" db="EMBL/GenBank/DDBJ databases">
        <authorList>
            <person name="Weinstock G."/>
            <person name="Sodergren E."/>
            <person name="Clifton S."/>
            <person name="Fulton L."/>
            <person name="Fulton B."/>
            <person name="Courtney L."/>
            <person name="Fronick C."/>
            <person name="Harrison M."/>
            <person name="Strong C."/>
            <person name="Farmer C."/>
            <person name="Delahaunty K."/>
            <person name="Markovic C."/>
            <person name="Hall O."/>
            <person name="Minx P."/>
            <person name="Tomlinson C."/>
            <person name="Mitreva M."/>
            <person name="Nelson J."/>
            <person name="Hou S."/>
            <person name="Wollam A."/>
            <person name="Pepin K.H."/>
            <person name="Johnson M."/>
            <person name="Bhonagiri V."/>
            <person name="Nash W.E."/>
            <person name="Warren W."/>
            <person name="Chinwalla A."/>
            <person name="Mardis E.R."/>
            <person name="Wilson R.K."/>
        </authorList>
    </citation>
    <scope>NUCLEOTIDE SEQUENCE [LARGE SCALE GENOMIC DNA]</scope>
    <source>
        <strain evidence="1 2">DSM 13479</strain>
    </source>
</reference>
<sequence>MLRNSWEFQFLSDVVSSFGINFTEKILTQKKSSVKENFW</sequence>
<dbReference type="AlphaFoldDB" id="D3APZ5"/>
<gene>
    <name evidence="1" type="ORF">CLOSTHATH_05700</name>
</gene>
<name>D3APZ5_9FIRM</name>
<evidence type="ECO:0000313" key="1">
    <source>
        <dbReference type="EMBL" id="EFC96113.1"/>
    </source>
</evidence>
<proteinExistence type="predicted"/>
<dbReference type="HOGENOM" id="CLU_3310980_0_0_9"/>
<evidence type="ECO:0000313" key="2">
    <source>
        <dbReference type="Proteomes" id="UP000004968"/>
    </source>
</evidence>
<comment type="caution">
    <text evidence="1">The sequence shown here is derived from an EMBL/GenBank/DDBJ whole genome shotgun (WGS) entry which is preliminary data.</text>
</comment>